<organism evidence="2">
    <name type="scientific">Fusarium oxysporum f. sp. conglutinans race 2 54008</name>
    <dbReference type="NCBI Taxonomy" id="1089457"/>
    <lineage>
        <taxon>Eukaryota</taxon>
        <taxon>Fungi</taxon>
        <taxon>Dikarya</taxon>
        <taxon>Ascomycota</taxon>
        <taxon>Pezizomycotina</taxon>
        <taxon>Sordariomycetes</taxon>
        <taxon>Hypocreomycetidae</taxon>
        <taxon>Hypocreales</taxon>
        <taxon>Nectriaceae</taxon>
        <taxon>Fusarium</taxon>
        <taxon>Fusarium oxysporum species complex</taxon>
    </lineage>
</organism>
<reference evidence="2" key="1">
    <citation type="submission" date="2011-11" db="EMBL/GenBank/DDBJ databases">
        <title>The Genome Sequence of Fusarium oxysporum PHW808.</title>
        <authorList>
            <consortium name="The Broad Institute Genome Sequencing Platform"/>
            <person name="Ma L.-J."/>
            <person name="Gale L.R."/>
            <person name="Schwartz D.C."/>
            <person name="Zhou S."/>
            <person name="Corby-Kistler H."/>
            <person name="Young S.K."/>
            <person name="Zeng Q."/>
            <person name="Gargeya S."/>
            <person name="Fitzgerald M."/>
            <person name="Haas B."/>
            <person name="Abouelleil A."/>
            <person name="Alvarado L."/>
            <person name="Arachchi H.M."/>
            <person name="Berlin A."/>
            <person name="Brown A."/>
            <person name="Chapman S.B."/>
            <person name="Chen Z."/>
            <person name="Dunbar C."/>
            <person name="Freedman E."/>
            <person name="Gearin G."/>
            <person name="Goldberg J."/>
            <person name="Griggs A."/>
            <person name="Gujja S."/>
            <person name="Heiman D."/>
            <person name="Howarth C."/>
            <person name="Larson L."/>
            <person name="Lui A."/>
            <person name="MacDonald P.J.P."/>
            <person name="Montmayeur A."/>
            <person name="Murphy C."/>
            <person name="Neiman D."/>
            <person name="Pearson M."/>
            <person name="Priest M."/>
            <person name="Roberts A."/>
            <person name="Saif S."/>
            <person name="Shea T."/>
            <person name="Shenoy N."/>
            <person name="Sisk P."/>
            <person name="Stolte C."/>
            <person name="Sykes S."/>
            <person name="Wortman J."/>
            <person name="Nusbaum C."/>
            <person name="Birren B."/>
        </authorList>
    </citation>
    <scope>NUCLEOTIDE SEQUENCE [LARGE SCALE GENOMIC DNA]</scope>
    <source>
        <strain evidence="2">54008</strain>
    </source>
</reference>
<dbReference type="AlphaFoldDB" id="X0GV59"/>
<accession>X0GV59</accession>
<reference evidence="2" key="2">
    <citation type="submission" date="2014-03" db="EMBL/GenBank/DDBJ databases">
        <title>The Genome Annotation of Fusarium oxysporum PHW808.</title>
        <authorList>
            <consortium name="The Broad Institute Genomics Platform"/>
            <person name="Ma L.-J."/>
            <person name="Corby-Kistler H."/>
            <person name="Broz K."/>
            <person name="Gale L.R."/>
            <person name="Jonkers W."/>
            <person name="O'Donnell K."/>
            <person name="Ploetz R."/>
            <person name="Steinberg C."/>
            <person name="Schwartz D.C."/>
            <person name="VanEtten H."/>
            <person name="Zhou S."/>
            <person name="Young S.K."/>
            <person name="Zeng Q."/>
            <person name="Gargeya S."/>
            <person name="Fitzgerald M."/>
            <person name="Abouelleil A."/>
            <person name="Alvarado L."/>
            <person name="Chapman S.B."/>
            <person name="Gainer-Dewar J."/>
            <person name="Goldberg J."/>
            <person name="Griggs A."/>
            <person name="Gujja S."/>
            <person name="Hansen M."/>
            <person name="Howarth C."/>
            <person name="Imamovic A."/>
            <person name="Ireland A."/>
            <person name="Larimer J."/>
            <person name="McCowan C."/>
            <person name="Murphy C."/>
            <person name="Pearson M."/>
            <person name="Poon T.W."/>
            <person name="Priest M."/>
            <person name="Roberts A."/>
            <person name="Saif S."/>
            <person name="Shea T."/>
            <person name="Sykes S."/>
            <person name="Wortman J."/>
            <person name="Nusbaum C."/>
            <person name="Birren B."/>
        </authorList>
    </citation>
    <scope>NUCLEOTIDE SEQUENCE</scope>
    <source>
        <strain evidence="2">54008</strain>
    </source>
</reference>
<feature type="transmembrane region" description="Helical" evidence="1">
    <location>
        <begin position="13"/>
        <end position="36"/>
    </location>
</feature>
<gene>
    <name evidence="2" type="ORF">FOPG_20001</name>
</gene>
<keyword evidence="1" id="KW-0812">Transmembrane</keyword>
<evidence type="ECO:0000256" key="1">
    <source>
        <dbReference type="SAM" id="Phobius"/>
    </source>
</evidence>
<dbReference type="HOGENOM" id="CLU_3175455_0_0_1"/>
<proteinExistence type="predicted"/>
<sequence>MATILYAGRYDELAAVGLLLYICLAVLALQSFDLLLCGCVHKVSPRC</sequence>
<protein>
    <submittedName>
        <fullName evidence="2">Uncharacterized protein</fullName>
    </submittedName>
</protein>
<dbReference type="EMBL" id="KK034825">
    <property type="protein sequence ID" value="EXL63726.1"/>
    <property type="molecule type" value="Genomic_DNA"/>
</dbReference>
<dbReference type="Proteomes" id="UP000030676">
    <property type="component" value="Unassembled WGS sequence"/>
</dbReference>
<keyword evidence="1" id="KW-0472">Membrane</keyword>
<name>X0GV59_FUSOX</name>
<keyword evidence="1" id="KW-1133">Transmembrane helix</keyword>
<evidence type="ECO:0000313" key="2">
    <source>
        <dbReference type="EMBL" id="EXL63726.1"/>
    </source>
</evidence>